<dbReference type="STRING" id="1231623.Tasa_002_080"/>
<keyword evidence="1" id="KW-0732">Signal</keyword>
<name>A0A0D6MH76_9PROT</name>
<evidence type="ECO:0008006" key="4">
    <source>
        <dbReference type="Google" id="ProtNLM"/>
    </source>
</evidence>
<accession>A0A0D6MH76</accession>
<dbReference type="InterPro" id="IPR030972">
    <property type="entry name" value="UrcA_uranyl"/>
</dbReference>
<feature type="chain" id="PRO_5002307807" description="UrcA family protein" evidence="1">
    <location>
        <begin position="26"/>
        <end position="110"/>
    </location>
</feature>
<evidence type="ECO:0000313" key="2">
    <source>
        <dbReference type="EMBL" id="GAN52800.1"/>
    </source>
</evidence>
<dbReference type="AlphaFoldDB" id="A0A0D6MH76"/>
<dbReference type="OrthoDB" id="7471582at2"/>
<gene>
    <name evidence="2" type="ORF">Tasa_002_080</name>
</gene>
<dbReference type="RefSeq" id="WP_048846125.1">
    <property type="nucleotide sequence ID" value="NZ_BALE01000002.1"/>
</dbReference>
<protein>
    <recommendedName>
        <fullName evidence="4">UrcA family protein</fullName>
    </recommendedName>
</protein>
<proteinExistence type="predicted"/>
<evidence type="ECO:0000256" key="1">
    <source>
        <dbReference type="SAM" id="SignalP"/>
    </source>
</evidence>
<feature type="signal peptide" evidence="1">
    <location>
        <begin position="1"/>
        <end position="25"/>
    </location>
</feature>
<sequence>MTRFFFCTAAIIIGATLAATVPARAQSVQNDSASQVVSLADLNLATAQGQTEARARLGLAAEHICAKIGANDSVDDRLACQRQAFRDARRELTHKTLEQHAYTEVASNAH</sequence>
<dbReference type="EMBL" id="BALE01000002">
    <property type="protein sequence ID" value="GAN52800.1"/>
    <property type="molecule type" value="Genomic_DNA"/>
</dbReference>
<comment type="caution">
    <text evidence="2">The sequence shown here is derived from an EMBL/GenBank/DDBJ whole genome shotgun (WGS) entry which is preliminary data.</text>
</comment>
<evidence type="ECO:0000313" key="3">
    <source>
        <dbReference type="Proteomes" id="UP000032679"/>
    </source>
</evidence>
<keyword evidence="3" id="KW-1185">Reference proteome</keyword>
<organism evidence="2 3">
    <name type="scientific">Tanticharoenia sakaeratensis NBRC 103193</name>
    <dbReference type="NCBI Taxonomy" id="1231623"/>
    <lineage>
        <taxon>Bacteria</taxon>
        <taxon>Pseudomonadati</taxon>
        <taxon>Pseudomonadota</taxon>
        <taxon>Alphaproteobacteria</taxon>
        <taxon>Acetobacterales</taxon>
        <taxon>Acetobacteraceae</taxon>
        <taxon>Tanticharoenia</taxon>
    </lineage>
</organism>
<dbReference type="Proteomes" id="UP000032679">
    <property type="component" value="Unassembled WGS sequence"/>
</dbReference>
<reference evidence="2 3" key="1">
    <citation type="submission" date="2012-10" db="EMBL/GenBank/DDBJ databases">
        <title>Genome sequencing of Tanticharoenia sakaeratensis NBRC 103193.</title>
        <authorList>
            <person name="Azuma Y."/>
            <person name="Hadano H."/>
            <person name="Hirakawa H."/>
            <person name="Matsushita K."/>
        </authorList>
    </citation>
    <scope>NUCLEOTIDE SEQUENCE [LARGE SCALE GENOMIC DNA]</scope>
    <source>
        <strain evidence="2 3">NBRC 103193</strain>
    </source>
</reference>
<dbReference type="NCBIfam" id="TIGR04433">
    <property type="entry name" value="UrcA_uranyl"/>
    <property type="match status" value="1"/>
</dbReference>